<proteinExistence type="predicted"/>
<keyword evidence="2" id="KW-1185">Reference proteome</keyword>
<accession>A0ABZ2GD48</accession>
<dbReference type="Proteomes" id="UP001379444">
    <property type="component" value="Chromosome"/>
</dbReference>
<organism evidence="1 2">
    <name type="scientific">Pectobacterium cacticida</name>
    <dbReference type="NCBI Taxonomy" id="69221"/>
    <lineage>
        <taxon>Bacteria</taxon>
        <taxon>Pseudomonadati</taxon>
        <taxon>Pseudomonadota</taxon>
        <taxon>Gammaproteobacteria</taxon>
        <taxon>Enterobacterales</taxon>
        <taxon>Pectobacteriaceae</taxon>
        <taxon>Pectobacterium</taxon>
    </lineage>
</organism>
<reference evidence="1 2" key="1">
    <citation type="journal article" date="2024" name="Front. Plant Sci.">
        <title>Comprehensive phenomic and genomic studies of the species, Pectobacterium cacticida and proposal for reclassification as Alcorniella cacticida comb. nov.</title>
        <authorList>
            <person name="Jonca J."/>
            <person name="Pirhonen M."/>
            <person name="Waleron M.M."/>
            <person name="Gawor J."/>
            <person name="Mrozik A."/>
            <person name="Smoktunowicz M."/>
            <person name="Waleron K."/>
            <person name="Waleron M."/>
        </authorList>
    </citation>
    <scope>NUCLEOTIDE SEQUENCE [LARGE SCALE GENOMIC DNA]</scope>
    <source>
        <strain evidence="1 2">DPMP6</strain>
    </source>
</reference>
<dbReference type="InterPro" id="IPR018755">
    <property type="entry name" value="Phage_Mu_Gp48"/>
</dbReference>
<name>A0ABZ2GD48_9GAMM</name>
<dbReference type="Pfam" id="PF10076">
    <property type="entry name" value="Phage_Mu_Gp48"/>
    <property type="match status" value="1"/>
</dbReference>
<dbReference type="EMBL" id="CP125967">
    <property type="protein sequence ID" value="WWO39521.1"/>
    <property type="molecule type" value="Genomic_DNA"/>
</dbReference>
<evidence type="ECO:0000313" key="2">
    <source>
        <dbReference type="Proteomes" id="UP001379444"/>
    </source>
</evidence>
<dbReference type="RefSeq" id="WP_264496492.1">
    <property type="nucleotide sequence ID" value="NZ_CP109947.1"/>
</dbReference>
<evidence type="ECO:0000313" key="1">
    <source>
        <dbReference type="EMBL" id="WWO39521.1"/>
    </source>
</evidence>
<gene>
    <name evidence="1" type="ORF">QNA12_05845</name>
</gene>
<sequence>MSAKTLLGLLLPPVAYDTAQPRLAAELAAEGAVLDAAQQLSDRVWGAITPIYAQSLLTDWERVLDITPAADSNYQQRLGNVLIKIAETGGLSIPYFIRLASRLGYAITIDELHPFRTGTGRCGERLMVHDAIWTWRVNVFGASAKRYYFRAGLSAVGERLMTFGDTVIESVFNDLKPAHTFCYFSYQDS</sequence>
<protein>
    <submittedName>
        <fullName evidence="1">DUF2313 domain-containing protein</fullName>
    </submittedName>
</protein>